<dbReference type="KEGG" id="ago:AGOS_AGR301C"/>
<evidence type="ECO:0000259" key="3">
    <source>
        <dbReference type="SMART" id="SM00563"/>
    </source>
</evidence>
<dbReference type="PANTHER" id="PTHR31605">
    <property type="entry name" value="GLYCEROL-3-PHOSPHATE O-ACYLTRANSFERASE 1"/>
    <property type="match status" value="1"/>
</dbReference>
<dbReference type="GO" id="GO:0008654">
    <property type="term" value="P:phospholipid biosynthetic process"/>
    <property type="evidence" value="ECO:0000318"/>
    <property type="project" value="GO_Central"/>
</dbReference>
<dbReference type="EMBL" id="AE016820">
    <property type="protein sequence ID" value="AAS54791.2"/>
    <property type="molecule type" value="Genomic_DNA"/>
</dbReference>
<keyword evidence="2" id="KW-0472">Membrane</keyword>
<reference evidence="4 5" key="1">
    <citation type="journal article" date="2004" name="Science">
        <title>The Ashbya gossypii genome as a tool for mapping the ancient Saccharomyces cerevisiae genome.</title>
        <authorList>
            <person name="Dietrich F.S."/>
            <person name="Voegeli S."/>
            <person name="Brachat S."/>
            <person name="Lerch A."/>
            <person name="Gates K."/>
            <person name="Steiner S."/>
            <person name="Mohr C."/>
            <person name="Pohlmann R."/>
            <person name="Luedi P."/>
            <person name="Choi S."/>
            <person name="Wing R.A."/>
            <person name="Flavier A."/>
            <person name="Gaffney T.D."/>
            <person name="Philippsen P."/>
        </authorList>
    </citation>
    <scope>NUCLEOTIDE SEQUENCE [LARGE SCALE GENOMIC DNA]</scope>
    <source>
        <strain evidence="5">ATCC 10895 / CBS 109.51 / FGSC 9923 / NRRL Y-1056</strain>
    </source>
</reference>
<dbReference type="RefSeq" id="NP_986967.2">
    <property type="nucleotide sequence ID" value="NM_212029.2"/>
</dbReference>
<protein>
    <submittedName>
        <fullName evidence="4">AGR301Cp</fullName>
    </submittedName>
</protein>
<feature type="transmembrane region" description="Helical" evidence="2">
    <location>
        <begin position="522"/>
        <end position="542"/>
    </location>
</feature>
<dbReference type="GO" id="GO:0004366">
    <property type="term" value="F:glycerol-3-phosphate O-acyltransferase activity"/>
    <property type="evidence" value="ECO:0000318"/>
    <property type="project" value="GO_Central"/>
</dbReference>
<evidence type="ECO:0000256" key="1">
    <source>
        <dbReference type="SAM" id="MobiDB-lite"/>
    </source>
</evidence>
<feature type="transmembrane region" description="Helical" evidence="2">
    <location>
        <begin position="482"/>
        <end position="510"/>
    </location>
</feature>
<accession>Q74ZA2</accession>
<dbReference type="InParanoid" id="Q74ZA2"/>
<dbReference type="HOGENOM" id="CLU_007860_1_0_1"/>
<proteinExistence type="predicted"/>
<dbReference type="Proteomes" id="UP000000591">
    <property type="component" value="Chromosome VII"/>
</dbReference>
<dbReference type="AlphaFoldDB" id="Q74ZA2"/>
<reference evidence="5" key="2">
    <citation type="journal article" date="2013" name="G3 (Bethesda)">
        <title>Genomes of Ashbya fungi isolated from insects reveal four mating-type loci, numerous translocations, lack of transposons, and distinct gene duplications.</title>
        <authorList>
            <person name="Dietrich F.S."/>
            <person name="Voegeli S."/>
            <person name="Kuo S."/>
            <person name="Philippsen P."/>
        </authorList>
    </citation>
    <scope>GENOME REANNOTATION</scope>
    <source>
        <strain evidence="5">ATCC 10895 / CBS 109.51 / FGSC 9923 / NRRL Y-1056</strain>
    </source>
</reference>
<dbReference type="OMA" id="RSRQTCF"/>
<dbReference type="GeneID" id="4623270"/>
<name>Q74ZA2_EREGS</name>
<dbReference type="PANTHER" id="PTHR31605:SF2">
    <property type="entry name" value="GLYCEROL-3-PHOSPHATE O-ACYLTRANSFERASE 2"/>
    <property type="match status" value="1"/>
</dbReference>
<evidence type="ECO:0000256" key="2">
    <source>
        <dbReference type="SAM" id="Phobius"/>
    </source>
</evidence>
<feature type="domain" description="Phospholipid/glycerol acyltransferase" evidence="3">
    <location>
        <begin position="62"/>
        <end position="285"/>
    </location>
</feature>
<feature type="transmembrane region" description="Helical" evidence="2">
    <location>
        <begin position="20"/>
        <end position="43"/>
    </location>
</feature>
<feature type="transmembrane region" description="Helical" evidence="2">
    <location>
        <begin position="444"/>
        <end position="461"/>
    </location>
</feature>
<dbReference type="GO" id="GO:0016287">
    <property type="term" value="F:glycerone-phosphate O-acyltransferase activity"/>
    <property type="evidence" value="ECO:0000318"/>
    <property type="project" value="GO_Central"/>
</dbReference>
<dbReference type="SMART" id="SM00563">
    <property type="entry name" value="PlsC"/>
    <property type="match status" value="1"/>
</dbReference>
<keyword evidence="2" id="KW-0812">Transmembrane</keyword>
<sequence length="687" mass="76701">MSVRVPVVDPTYQNVYSGKHYAMATFLYDLAIFFFNIAFTIFFRKIHVRGTSNLPPQGRPAIVVCAPHANQFVDPTLVMTQVKKLPGQHSRRPCFVMAAASFKKPLVGMLGRWTAGISVDRAADHLRVCEENMVLYCPDYDKDPLRYKVRPRDGARAIRDVRAVFTENGLLGLPGNLGSAQIAALEAPDAIRVQRPFGHSSAVRTLLERGTDFLYAPKLDNGTLFQDVFNHLHTKGLVGIFPEGGSHDRPSLLPIKAGVAIMALRAVAADPEMEISIVPCGLYYFHRHMFRSRAVLEFGAPIIVDGAMGQKYLQDPKTTVSELLDQVVNALYSVTVNTDDYDILMLVQATRRLYQAAWGNKRVPLAAVVEMNRKLSIGYTKHKEHPRIKHLMLAIRDYDAQLYSLGLKDHQVDELRNPNEKAVYIIFLFLTRLFHVLVFALLSLPGALLFSPIFITCHFYSQKKAREGLKRSLVKIKGDDLLATWKLVVAFCMTPALYAVYAALLTYLTFSHFHPLIFANKIGTFMCYYVLLLATTYASFVIGEIGMDVFKSLPPLFISLIYPSQKLQELREIRKNLSAEVYAMGPAFFPDLDRSDKSERDSAVNSAPAQLMEPALGPESPLLQRCATTTQLAFRNTVSASGIIEAQANDVPGKGRVVTEDSCWSSSSYYGHEAASSFKTPAQDDRK</sequence>
<feature type="region of interest" description="Disordered" evidence="1">
    <location>
        <begin position="667"/>
        <end position="687"/>
    </location>
</feature>
<dbReference type="InterPro" id="IPR052744">
    <property type="entry name" value="GPAT/DAPAT"/>
</dbReference>
<organism evidence="4 5">
    <name type="scientific">Eremothecium gossypii (strain ATCC 10895 / CBS 109.51 / FGSC 9923 / NRRL Y-1056)</name>
    <name type="common">Yeast</name>
    <name type="synonym">Ashbya gossypii</name>
    <dbReference type="NCBI Taxonomy" id="284811"/>
    <lineage>
        <taxon>Eukaryota</taxon>
        <taxon>Fungi</taxon>
        <taxon>Dikarya</taxon>
        <taxon>Ascomycota</taxon>
        <taxon>Saccharomycotina</taxon>
        <taxon>Saccharomycetes</taxon>
        <taxon>Saccharomycetales</taxon>
        <taxon>Saccharomycetaceae</taxon>
        <taxon>Eremothecium</taxon>
    </lineage>
</organism>
<dbReference type="OrthoDB" id="2427554at2759"/>
<dbReference type="FunCoup" id="Q74ZA2">
    <property type="interactions" value="1991"/>
</dbReference>
<dbReference type="InterPro" id="IPR002123">
    <property type="entry name" value="Plipid/glycerol_acylTrfase"/>
</dbReference>
<keyword evidence="2" id="KW-1133">Transmembrane helix</keyword>
<dbReference type="STRING" id="284811.Q74ZA2"/>
<keyword evidence="5" id="KW-1185">Reference proteome</keyword>
<dbReference type="SUPFAM" id="SSF69593">
    <property type="entry name" value="Glycerol-3-phosphate (1)-acyltransferase"/>
    <property type="match status" value="2"/>
</dbReference>
<gene>
    <name evidence="4" type="ORF">AGOS_AGR301C</name>
</gene>
<dbReference type="Pfam" id="PF01553">
    <property type="entry name" value="Acyltransferase"/>
    <property type="match status" value="1"/>
</dbReference>
<dbReference type="eggNOG" id="ENOG502QQ2N">
    <property type="taxonomic scope" value="Eukaryota"/>
</dbReference>
<evidence type="ECO:0000313" key="4">
    <source>
        <dbReference type="EMBL" id="AAS54791.2"/>
    </source>
</evidence>
<evidence type="ECO:0000313" key="5">
    <source>
        <dbReference type="Proteomes" id="UP000000591"/>
    </source>
</evidence>